<keyword evidence="2" id="KW-1185">Reference proteome</keyword>
<comment type="caution">
    <text evidence="1">The sequence shown here is derived from an EMBL/GenBank/DDBJ whole genome shotgun (WGS) entry which is preliminary data.</text>
</comment>
<organism evidence="1 2">
    <name type="scientific">Cuscuta epithymum</name>
    <dbReference type="NCBI Taxonomy" id="186058"/>
    <lineage>
        <taxon>Eukaryota</taxon>
        <taxon>Viridiplantae</taxon>
        <taxon>Streptophyta</taxon>
        <taxon>Embryophyta</taxon>
        <taxon>Tracheophyta</taxon>
        <taxon>Spermatophyta</taxon>
        <taxon>Magnoliopsida</taxon>
        <taxon>eudicotyledons</taxon>
        <taxon>Gunneridae</taxon>
        <taxon>Pentapetalae</taxon>
        <taxon>asterids</taxon>
        <taxon>lamiids</taxon>
        <taxon>Solanales</taxon>
        <taxon>Convolvulaceae</taxon>
        <taxon>Cuscuteae</taxon>
        <taxon>Cuscuta</taxon>
        <taxon>Cuscuta subgen. Cuscuta</taxon>
    </lineage>
</organism>
<name>A0AAV0D245_9ASTE</name>
<sequence length="31" mass="3702">MSHRIERGLQPDFMPISFSFLFRLEHRGLAL</sequence>
<dbReference type="Proteomes" id="UP001152523">
    <property type="component" value="Unassembled WGS sequence"/>
</dbReference>
<gene>
    <name evidence="1" type="ORF">CEPIT_LOCUS11227</name>
</gene>
<proteinExistence type="predicted"/>
<evidence type="ECO:0000313" key="1">
    <source>
        <dbReference type="EMBL" id="CAH9090378.1"/>
    </source>
</evidence>
<accession>A0AAV0D245</accession>
<protein>
    <submittedName>
        <fullName evidence="1">Uncharacterized protein</fullName>
    </submittedName>
</protein>
<reference evidence="1" key="1">
    <citation type="submission" date="2022-07" db="EMBL/GenBank/DDBJ databases">
        <authorList>
            <person name="Macas J."/>
            <person name="Novak P."/>
            <person name="Neumann P."/>
        </authorList>
    </citation>
    <scope>NUCLEOTIDE SEQUENCE</scope>
</reference>
<evidence type="ECO:0000313" key="2">
    <source>
        <dbReference type="Proteomes" id="UP001152523"/>
    </source>
</evidence>
<dbReference type="EMBL" id="CAMAPF010000064">
    <property type="protein sequence ID" value="CAH9090378.1"/>
    <property type="molecule type" value="Genomic_DNA"/>
</dbReference>
<dbReference type="AlphaFoldDB" id="A0AAV0D245"/>